<dbReference type="PANTHER" id="PTHR24409:SF295">
    <property type="entry name" value="AZ2-RELATED"/>
    <property type="match status" value="1"/>
</dbReference>
<feature type="domain" description="C2H2-type" evidence="6">
    <location>
        <begin position="569"/>
        <end position="596"/>
    </location>
</feature>
<sequence>MVQQSTEKSCVRCQEIYRILQDHISDQHHYFSNNDTVLNNVLLNILSLMINKTSPLQSTLADQYSEFQSIHLPTQALSVDKNEDEPSKIYSEKYENSSDVSRSSKLDNNHEVLNNQVTFQQNSFYSSVSAKGKSEQSKNIALSTLGNMPQSNKSQSFSGTNYDFPFLLNTSDIQPTFISPDGYLTHMGLSLLLGNQSKQNFTGKSDHLDIADILVNKMPIPSLNKAFDSSLLSTLYLHQLGVTQSSVGVNDVFNFPDLSNADENSSNYASQNATLHQLLNRHKQISELIESMNNQTRKKYLTKDYQGKSFSHPEESSSSISNIPMFNLDLNSKPLSDFTKINDNVMSDQMPVKTLFNSSDSEINSSIHSNVSLSSLQSLILETAKEVDEDESKASEPSSKNCSVNYSVIQAMSPVKGDPGESHRPKVLYKCSDCGVTFSVLATLQHHAKTHNAATEICNFCRLEFNNRNDYHQHLITHRGEDNILVCQYCAKMFTSKGEFSKHIGTHTQRRPYVCSHCQKAFRDPGSLTKHERIHTGELPFVCSVCDRGFAEKSSLRKHSRTHSGEKPYKCNQCPKAFSISGNLQRHMFIHNGERPFKCYLCMKTFNNPSHLRRHIKNLHQKLNDKQLHETPDDTEENEAC</sequence>
<organism evidence="7 9">
    <name type="scientific">Hydra vulgaris</name>
    <name type="common">Hydra</name>
    <name type="synonym">Hydra attenuata</name>
    <dbReference type="NCBI Taxonomy" id="6087"/>
    <lineage>
        <taxon>Eukaryota</taxon>
        <taxon>Metazoa</taxon>
        <taxon>Cnidaria</taxon>
        <taxon>Hydrozoa</taxon>
        <taxon>Hydroidolina</taxon>
        <taxon>Anthoathecata</taxon>
        <taxon>Aplanulata</taxon>
        <taxon>Hydridae</taxon>
        <taxon>Hydra</taxon>
    </lineage>
</organism>
<evidence type="ECO:0000313" key="7">
    <source>
        <dbReference type="Proteomes" id="UP001652625"/>
    </source>
</evidence>
<name>A0ABM4CKK6_HYDVU</name>
<evidence type="ECO:0000313" key="8">
    <source>
        <dbReference type="RefSeq" id="XP_065662300.1"/>
    </source>
</evidence>
<keyword evidence="4" id="KW-0862">Zinc</keyword>
<dbReference type="Gene3D" id="3.30.160.60">
    <property type="entry name" value="Classic Zinc Finger"/>
    <property type="match status" value="5"/>
</dbReference>
<dbReference type="PROSITE" id="PS00028">
    <property type="entry name" value="ZINC_FINGER_C2H2_1"/>
    <property type="match status" value="7"/>
</dbReference>
<dbReference type="PROSITE" id="PS50157">
    <property type="entry name" value="ZINC_FINGER_C2H2_2"/>
    <property type="match status" value="7"/>
</dbReference>
<feature type="domain" description="C2H2-type" evidence="6">
    <location>
        <begin position="485"/>
        <end position="512"/>
    </location>
</feature>
<evidence type="ECO:0000313" key="10">
    <source>
        <dbReference type="RefSeq" id="XP_065662302.1"/>
    </source>
</evidence>
<feature type="domain" description="C2H2-type" evidence="6">
    <location>
        <begin position="597"/>
        <end position="625"/>
    </location>
</feature>
<keyword evidence="1" id="KW-0479">Metal-binding</keyword>
<dbReference type="SMART" id="SM00355">
    <property type="entry name" value="ZnF_C2H2"/>
    <property type="match status" value="7"/>
</dbReference>
<feature type="domain" description="C2H2-type" evidence="6">
    <location>
        <begin position="513"/>
        <end position="540"/>
    </location>
</feature>
<dbReference type="RefSeq" id="XP_065662301.1">
    <property type="nucleotide sequence ID" value="XM_065806229.1"/>
</dbReference>
<dbReference type="Proteomes" id="UP001652625">
    <property type="component" value="Chromosome 09"/>
</dbReference>
<protein>
    <submittedName>
        <fullName evidence="8 9">Zinc finger protein 551</fullName>
    </submittedName>
</protein>
<evidence type="ECO:0000256" key="1">
    <source>
        <dbReference type="ARBA" id="ARBA00022723"/>
    </source>
</evidence>
<evidence type="ECO:0000256" key="3">
    <source>
        <dbReference type="ARBA" id="ARBA00022771"/>
    </source>
</evidence>
<evidence type="ECO:0000256" key="5">
    <source>
        <dbReference type="PROSITE-ProRule" id="PRU00042"/>
    </source>
</evidence>
<dbReference type="PANTHER" id="PTHR24409">
    <property type="entry name" value="ZINC FINGER PROTEIN 142"/>
    <property type="match status" value="1"/>
</dbReference>
<accession>A0ABM4CKK6</accession>
<reference evidence="8 9" key="1">
    <citation type="submission" date="2025-05" db="UniProtKB">
        <authorList>
            <consortium name="RefSeq"/>
        </authorList>
    </citation>
    <scope>IDENTIFICATION</scope>
</reference>
<feature type="domain" description="C2H2-type" evidence="6">
    <location>
        <begin position="429"/>
        <end position="456"/>
    </location>
</feature>
<dbReference type="RefSeq" id="XP_065662300.1">
    <property type="nucleotide sequence ID" value="XM_065806228.1"/>
</dbReference>
<feature type="domain" description="C2H2-type" evidence="6">
    <location>
        <begin position="541"/>
        <end position="568"/>
    </location>
</feature>
<gene>
    <name evidence="8 9 10" type="primary">LOC100204227</name>
</gene>
<keyword evidence="3 5" id="KW-0863">Zinc-finger</keyword>
<dbReference type="GeneID" id="100204227"/>
<dbReference type="Pfam" id="PF00096">
    <property type="entry name" value="zf-C2H2"/>
    <property type="match status" value="6"/>
</dbReference>
<feature type="domain" description="C2H2-type" evidence="6">
    <location>
        <begin position="456"/>
        <end position="483"/>
    </location>
</feature>
<evidence type="ECO:0000313" key="9">
    <source>
        <dbReference type="RefSeq" id="XP_065662301.1"/>
    </source>
</evidence>
<dbReference type="SUPFAM" id="SSF57667">
    <property type="entry name" value="beta-beta-alpha zinc fingers"/>
    <property type="match status" value="4"/>
</dbReference>
<keyword evidence="2" id="KW-0677">Repeat</keyword>
<evidence type="ECO:0000256" key="2">
    <source>
        <dbReference type="ARBA" id="ARBA00022737"/>
    </source>
</evidence>
<keyword evidence="7" id="KW-1185">Reference proteome</keyword>
<evidence type="ECO:0000259" key="6">
    <source>
        <dbReference type="PROSITE" id="PS50157"/>
    </source>
</evidence>
<dbReference type="RefSeq" id="XP_065662302.1">
    <property type="nucleotide sequence ID" value="XM_065806230.1"/>
</dbReference>
<proteinExistence type="predicted"/>
<evidence type="ECO:0000256" key="4">
    <source>
        <dbReference type="ARBA" id="ARBA00022833"/>
    </source>
</evidence>
<dbReference type="InterPro" id="IPR013087">
    <property type="entry name" value="Znf_C2H2_type"/>
</dbReference>
<dbReference type="InterPro" id="IPR036236">
    <property type="entry name" value="Znf_C2H2_sf"/>
</dbReference>